<name>A0A1C3RLE3_9PROT</name>
<evidence type="ECO:0000313" key="3">
    <source>
        <dbReference type="Proteomes" id="UP000231658"/>
    </source>
</evidence>
<feature type="transmembrane region" description="Helical" evidence="1">
    <location>
        <begin position="31"/>
        <end position="53"/>
    </location>
</feature>
<dbReference type="Proteomes" id="UP000231658">
    <property type="component" value="Unassembled WGS sequence"/>
</dbReference>
<dbReference type="RefSeq" id="WP_126465317.1">
    <property type="nucleotide sequence ID" value="NZ_FLYE01000047.1"/>
</dbReference>
<dbReference type="AlphaFoldDB" id="A0A1C3RLE3"/>
<sequence length="171" mass="20324">MKMNKINLPSFGAFTSEYNFLLKHNRRYDQFVWIALLYLAIASFVVINAFIYYDFLFAQARHDNAKNSYVKLHYKTEQKSLTENDYLRIIQLIKTEYDEVRLSTQRNTLIIETPDTKLHQEWLYAQVAAHRYRGNLHWKPKYFCAVKCKNGAPFRVELEAHDLKLSLSPSH</sequence>
<protein>
    <submittedName>
        <fullName evidence="2">Uncharacterized protein</fullName>
    </submittedName>
</protein>
<keyword evidence="1" id="KW-1133">Transmembrane helix</keyword>
<evidence type="ECO:0000256" key="1">
    <source>
        <dbReference type="SAM" id="Phobius"/>
    </source>
</evidence>
<proteinExistence type="predicted"/>
<dbReference type="EMBL" id="FLYE01000047">
    <property type="protein sequence ID" value="SCA58095.1"/>
    <property type="molecule type" value="Genomic_DNA"/>
</dbReference>
<accession>A0A1C3RLE3</accession>
<organism evidence="2 3">
    <name type="scientific">Candidatus Terasakiella magnetica</name>
    <dbReference type="NCBI Taxonomy" id="1867952"/>
    <lineage>
        <taxon>Bacteria</taxon>
        <taxon>Pseudomonadati</taxon>
        <taxon>Pseudomonadota</taxon>
        <taxon>Alphaproteobacteria</taxon>
        <taxon>Rhodospirillales</taxon>
        <taxon>Terasakiellaceae</taxon>
        <taxon>Terasakiella</taxon>
    </lineage>
</organism>
<gene>
    <name evidence="2" type="ORF">MTBPR1_80149</name>
</gene>
<keyword evidence="1" id="KW-0812">Transmembrane</keyword>
<evidence type="ECO:0000313" key="2">
    <source>
        <dbReference type="EMBL" id="SCA58095.1"/>
    </source>
</evidence>
<keyword evidence="1" id="KW-0472">Membrane</keyword>
<keyword evidence="3" id="KW-1185">Reference proteome</keyword>
<reference evidence="2 3" key="1">
    <citation type="submission" date="2016-07" db="EMBL/GenBank/DDBJ databases">
        <authorList>
            <person name="Lefevre C.T."/>
        </authorList>
    </citation>
    <scope>NUCLEOTIDE SEQUENCE [LARGE SCALE GENOMIC DNA]</scope>
    <source>
        <strain evidence="2">PR1</strain>
    </source>
</reference>
<dbReference type="STRING" id="1867952.MTBPR1_80149"/>